<dbReference type="AlphaFoldDB" id="C9Y5C6"/>
<dbReference type="EMBL" id="FN543094">
    <property type="protein sequence ID" value="CBA34571.1"/>
    <property type="molecule type" value="Genomic_DNA"/>
</dbReference>
<protein>
    <submittedName>
        <fullName evidence="1">Uncharacterized protein</fullName>
    </submittedName>
</protein>
<accession>C9Y5C6</accession>
<dbReference type="HOGENOM" id="CLU_3348626_0_0_6"/>
<gene>
    <name evidence="1" type="ordered locus">Ctu_1p00340</name>
</gene>
<evidence type="ECO:0000313" key="2">
    <source>
        <dbReference type="Proteomes" id="UP000002069"/>
    </source>
</evidence>
<organism evidence="1 2">
    <name type="scientific">Cronobacter turicensis (strain DSM 18703 / CCUG 55852 / LMG 23827 / z3032)</name>
    <dbReference type="NCBI Taxonomy" id="693216"/>
    <lineage>
        <taxon>Bacteria</taxon>
        <taxon>Pseudomonadati</taxon>
        <taxon>Pseudomonadota</taxon>
        <taxon>Gammaproteobacteria</taxon>
        <taxon>Enterobacterales</taxon>
        <taxon>Enterobacteriaceae</taxon>
        <taxon>Cronobacter</taxon>
    </lineage>
</organism>
<reference evidence="1 2" key="1">
    <citation type="journal article" date="2010" name="J. Bacteriol.">
        <title>Complete Genome Sequence of Cronobacter turicensis LMG 23827, a foodborne pathogen causing deaths in neonates.</title>
        <authorList>
            <person name="Stephan R."/>
            <person name="Lehner A."/>
            <person name="Tischler P."/>
            <person name="Rattei T."/>
        </authorList>
    </citation>
    <scope>NUCLEOTIDE SEQUENCE [LARGE SCALE GENOMIC DNA]</scope>
    <source>
        <strain evidence="2">DSM 18703 / CCUG 55852 / LMG 23827 / z3032</strain>
        <plasmid evidence="1 2">pCTU1</plasmid>
    </source>
</reference>
<evidence type="ECO:0000313" key="1">
    <source>
        <dbReference type="EMBL" id="CBA34571.1"/>
    </source>
</evidence>
<keyword evidence="1" id="KW-0614">Plasmid</keyword>
<dbReference type="KEGG" id="ctu:Ctu_1p00340"/>
<proteinExistence type="predicted"/>
<keyword evidence="2" id="KW-1185">Reference proteome</keyword>
<sequence length="37" mass="4414">MIPRLLILLSYLSLRRFYVRRDCSRADEAREGQVMSV</sequence>
<name>C9Y5C6_CROTZ</name>
<reference evidence="2" key="2">
    <citation type="journal article" date="2011" name="J. Bacteriol.">
        <title>Complete genome sequence of Cronobacter turicensis LMG 23827, a food-borne pathogen causing deaths in neonates.</title>
        <authorList>
            <person name="Stephan R."/>
            <person name="Lehner A."/>
            <person name="Tischler P."/>
            <person name="Rattei T."/>
        </authorList>
    </citation>
    <scope>NUCLEOTIDE SEQUENCE [LARGE SCALE GENOMIC DNA]</scope>
    <source>
        <strain evidence="2">DSM 18703 / CCUG 55852 / LMG 23827 / z3032</strain>
    </source>
</reference>
<dbReference type="Proteomes" id="UP000002069">
    <property type="component" value="Plasmid pCTU1"/>
</dbReference>
<geneLocation type="plasmid" evidence="1 2">
    <name>pCTU1</name>
</geneLocation>